<feature type="signal peptide" evidence="13">
    <location>
        <begin position="1"/>
        <end position="17"/>
    </location>
</feature>
<protein>
    <recommendedName>
        <fullName evidence="16">TraB/GumN family protein</fullName>
    </recommendedName>
</protein>
<evidence type="ECO:0000256" key="4">
    <source>
        <dbReference type="ARBA" id="ARBA00022670"/>
    </source>
</evidence>
<evidence type="ECO:0000256" key="7">
    <source>
        <dbReference type="ARBA" id="ARBA00022729"/>
    </source>
</evidence>
<evidence type="ECO:0000256" key="11">
    <source>
        <dbReference type="ARBA" id="ARBA00023136"/>
    </source>
</evidence>
<comment type="subcellular location">
    <subcellularLocation>
        <location evidence="3">Membrane</location>
        <topology evidence="3">Single-pass type I membrane protein</topology>
    </subcellularLocation>
</comment>
<keyword evidence="6" id="KW-0479">Metal-binding</keyword>
<reference evidence="15" key="2">
    <citation type="submission" date="2012-03" db="EMBL/GenBank/DDBJ databases">
        <title>Complete genome sequence of Flavobacterium indicum GPTSA100-9T, isolated from warm spring water.</title>
        <authorList>
            <person name="Barbier P."/>
            <person name="Houel A."/>
            <person name="Loux V."/>
            <person name="Poulain J."/>
            <person name="Bernardet J.-F."/>
            <person name="Touchon M."/>
            <person name="Duchaud E."/>
        </authorList>
    </citation>
    <scope>NUCLEOTIDE SEQUENCE [LARGE SCALE GENOMIC DNA]</scope>
    <source>
        <strain evidence="15">DSM 17447 / CIP 109464 / GPTSA100-9</strain>
    </source>
</reference>
<evidence type="ECO:0000313" key="15">
    <source>
        <dbReference type="Proteomes" id="UP000007599"/>
    </source>
</evidence>
<dbReference type="AlphaFoldDB" id="H8XQA5"/>
<evidence type="ECO:0000256" key="9">
    <source>
        <dbReference type="ARBA" id="ARBA00022989"/>
    </source>
</evidence>
<keyword evidence="11" id="KW-0472">Membrane</keyword>
<keyword evidence="5" id="KW-0812">Transmembrane</keyword>
<gene>
    <name evidence="14" type="ordered locus">KQS_02035</name>
</gene>
<evidence type="ECO:0000313" key="14">
    <source>
        <dbReference type="EMBL" id="CCG52399.1"/>
    </source>
</evidence>
<evidence type="ECO:0000256" key="5">
    <source>
        <dbReference type="ARBA" id="ARBA00022692"/>
    </source>
</evidence>
<dbReference type="CDD" id="cd14789">
    <property type="entry name" value="Tiki"/>
    <property type="match status" value="1"/>
</dbReference>
<evidence type="ECO:0000256" key="12">
    <source>
        <dbReference type="ARBA" id="ARBA00023180"/>
    </source>
</evidence>
<keyword evidence="10" id="KW-0482">Metalloprotease</keyword>
<dbReference type="HOGENOM" id="CLU_274261_0_0_10"/>
<reference evidence="14 15" key="1">
    <citation type="journal article" date="2012" name="J. Bacteriol.">
        <title>Complete Genome Sequence of Flavobacterium indicum GPSTA100-9T, Isolated from Warm Spring Water.</title>
        <authorList>
            <person name="Barbier P."/>
            <person name="Houel A."/>
            <person name="Loux V."/>
            <person name="Poulain J."/>
            <person name="Bernardet J.F."/>
            <person name="Touchon M."/>
            <person name="Duchaud E."/>
        </authorList>
    </citation>
    <scope>NUCLEOTIDE SEQUENCE [LARGE SCALE GENOMIC DNA]</scope>
    <source>
        <strain evidence="15">DSM 17447 / CIP 109464 / GPTSA100-9</strain>
    </source>
</reference>
<keyword evidence="12" id="KW-0325">Glycoprotein</keyword>
<evidence type="ECO:0000256" key="3">
    <source>
        <dbReference type="ARBA" id="ARBA00004479"/>
    </source>
</evidence>
<dbReference type="SUPFAM" id="SSF48431">
    <property type="entry name" value="Lipovitellin-phosvitin complex, superhelical domain"/>
    <property type="match status" value="1"/>
</dbReference>
<keyword evidence="8" id="KW-0378">Hydrolase</keyword>
<comment type="cofactor">
    <cofactor evidence="2">
        <name>Co(2+)</name>
        <dbReference type="ChEBI" id="CHEBI:48828"/>
    </cofactor>
</comment>
<dbReference type="PANTHER" id="PTHR31120">
    <property type="entry name" value="METALLOPROTEASE TIKI"/>
    <property type="match status" value="1"/>
</dbReference>
<feature type="chain" id="PRO_5003616968" description="TraB/GumN family protein" evidence="13">
    <location>
        <begin position="18"/>
        <end position="1259"/>
    </location>
</feature>
<keyword evidence="4" id="KW-0645">Protease</keyword>
<dbReference type="InterPro" id="IPR040230">
    <property type="entry name" value="TIKI1/2-like"/>
</dbReference>
<dbReference type="GO" id="GO:0030178">
    <property type="term" value="P:negative regulation of Wnt signaling pathway"/>
    <property type="evidence" value="ECO:0007669"/>
    <property type="project" value="InterPro"/>
</dbReference>
<evidence type="ECO:0008006" key="16">
    <source>
        <dbReference type="Google" id="ProtNLM"/>
    </source>
</evidence>
<dbReference type="RefSeq" id="WP_014387543.1">
    <property type="nucleotide sequence ID" value="NC_017025.1"/>
</dbReference>
<name>H8XQA5_FLAIG</name>
<evidence type="ECO:0000256" key="2">
    <source>
        <dbReference type="ARBA" id="ARBA00001941"/>
    </source>
</evidence>
<dbReference type="PATRIC" id="fig|1094466.5.peg.402"/>
<dbReference type="GO" id="GO:0016020">
    <property type="term" value="C:membrane"/>
    <property type="evidence" value="ECO:0007669"/>
    <property type="project" value="UniProtKB-SubCell"/>
</dbReference>
<dbReference type="GO" id="GO:0006508">
    <property type="term" value="P:proteolysis"/>
    <property type="evidence" value="ECO:0007669"/>
    <property type="project" value="UniProtKB-KW"/>
</dbReference>
<dbReference type="InterPro" id="IPR011030">
    <property type="entry name" value="Lipovitellin_superhlx_dom"/>
</dbReference>
<dbReference type="KEGG" id="fin:KQS_02035"/>
<evidence type="ECO:0000256" key="8">
    <source>
        <dbReference type="ARBA" id="ARBA00022801"/>
    </source>
</evidence>
<evidence type="ECO:0000256" key="13">
    <source>
        <dbReference type="SAM" id="SignalP"/>
    </source>
</evidence>
<keyword evidence="9" id="KW-1133">Transmembrane helix</keyword>
<accession>H8XQA5</accession>
<dbReference type="Pfam" id="PF01963">
    <property type="entry name" value="TraB_PrgY_gumN"/>
    <property type="match status" value="1"/>
</dbReference>
<evidence type="ECO:0000256" key="6">
    <source>
        <dbReference type="ARBA" id="ARBA00022723"/>
    </source>
</evidence>
<proteinExistence type="predicted"/>
<dbReference type="GO" id="GO:0004222">
    <property type="term" value="F:metalloendopeptidase activity"/>
    <property type="evidence" value="ECO:0007669"/>
    <property type="project" value="TreeGrafter"/>
</dbReference>
<organism evidence="14 15">
    <name type="scientific">Flavobacterium indicum (strain DSM 17447 / CIP 109464 / GPTSA100-9)</name>
    <dbReference type="NCBI Taxonomy" id="1094466"/>
    <lineage>
        <taxon>Bacteria</taxon>
        <taxon>Pseudomonadati</taxon>
        <taxon>Bacteroidota</taxon>
        <taxon>Flavobacteriia</taxon>
        <taxon>Flavobacteriales</taxon>
        <taxon>Flavobacteriaceae</taxon>
        <taxon>Flavobacterium</taxon>
    </lineage>
</organism>
<dbReference type="STRING" id="1094466.KQS_02035"/>
<evidence type="ECO:0000256" key="10">
    <source>
        <dbReference type="ARBA" id="ARBA00023049"/>
    </source>
</evidence>
<keyword evidence="15" id="KW-1185">Reference proteome</keyword>
<dbReference type="eggNOG" id="COG3735">
    <property type="taxonomic scope" value="Bacteria"/>
</dbReference>
<dbReference type="EMBL" id="HE774682">
    <property type="protein sequence ID" value="CCG52399.1"/>
    <property type="molecule type" value="Genomic_DNA"/>
</dbReference>
<dbReference type="Proteomes" id="UP000007599">
    <property type="component" value="Chromosome I"/>
</dbReference>
<dbReference type="OrthoDB" id="9798714at2"/>
<keyword evidence="7 13" id="KW-0732">Signal</keyword>
<evidence type="ECO:0000256" key="1">
    <source>
        <dbReference type="ARBA" id="ARBA00001936"/>
    </source>
</evidence>
<dbReference type="GO" id="GO:0046872">
    <property type="term" value="F:metal ion binding"/>
    <property type="evidence" value="ECO:0007669"/>
    <property type="project" value="UniProtKB-KW"/>
</dbReference>
<sequence length="1259" mass="147501">MKRILFLLSFLTLSAFAQEKKYQSLFWEISGNGLTKKSYMYGTMHVSEKVSYHLSDAFFEKLMASDFIANESEPNTWTELYDLFSFYQGIYQYGPFYSRFYAQPVKKDNLYPLFRSTNYNLISLLSRTNEANQEYQEETYLDMFIYRTGKKYGKKTLGLEDVKKTTLNIMKAEAEMDVKEVDKNKQVLLKILKKRSYNDVLTDAYREKDLDLIDTLNVLSSPKSYMKAMLYDRNETMAKSMDSIMKTGSLFSAVGAAHLPGKNGMIEILRRKGYTVKPIISEYTDKGKNLKKQIEEFFVKPNLQVKSSSDGMITLPLFPLVLESGENMESPDLANGGFINVKRLLIKDYVNKKDKFFNPKTLDSLFFENIPGEILEKKTFSEKNYLVYDIKSKTKTSKAQRYRYYITPLEIIAVIMGGEGDYVRKYEDEVYNNIKLKNYKQDWETILPYKGGFQVQVPSYNVVVGNKKENKQLNDVELYAYDEQEKATYFVVEKSILDNSNLEDSEFELKRMHYEYYNQHDLDSTKTHFDAKKYEFVSQAPIEEQQIYLKSVLKGNKYYLLGARNASKNKVDQFFNSFSIQPHVTNVQYKVFKDSTAYFTVEVPKKENEYLDFKFDRKNRYDYDEKKKNHFLPKNKSYEFFSPNKTLVELNYYGSHRYESYKAIDSLYANLRKNLATDFESEKYDEVVGGDGVEDIAVAVEAAAIDNNYVPNVTTEVDNKKDNKFDPIDYASSTWEKTLGLVSKEKLELINEKITSDAKNDYFVYEVLATKPKSTQAIKYKVVLKKGETYMLKTLVDKNYKNDDPFVEKVFTSFKVDENVPSRTVFENKLKFFEEDLNSEHDSIRISAIKSFDNLTVEKEDFPKLKEILANFNFKSDEQELVADIYEKIGSIKSSEIIPYLEQAYKKENVNTSIQFAVLRALTSQKTKEAYKKIGELLDYDLPISDNKYEISGLFNMFTYDIENSHTLYPQVLEYYSIKEYHEPVVDFVKTLLESEKVHAKKIKSYKKMLVTNAKLEYKRLLSWKSKQESKDEDDYDYDDEAPIEDLDSYLSILYAYKNDKEVNQLFQKAQDLKIDDLNVALANKELAKNKKLDKSEALKLIESPKTRYSAFQMLYHNKQFDILDKYTQDTIVKAAIDYYEDVEDKKDSIVFLGKRELIFKDKKIVYFFYKNVNIEEDSYASQSENISGIAFIEDKERLNLKAFMKLDSKRFLEEKEIEENIKMLIDKSLNDNHLRVNFAKKQGNTTGYTEDEYYDEEY</sequence>
<comment type="cofactor">
    <cofactor evidence="1">
        <name>Mn(2+)</name>
        <dbReference type="ChEBI" id="CHEBI:29035"/>
    </cofactor>
</comment>
<dbReference type="PANTHER" id="PTHR31120:SF6">
    <property type="entry name" value="METALLOPROTEASE TIKI HOMOLOG"/>
    <property type="match status" value="1"/>
</dbReference>
<dbReference type="InterPro" id="IPR002816">
    <property type="entry name" value="TraB/PrgY/GumN_fam"/>
</dbReference>